<dbReference type="GO" id="GO:0008273">
    <property type="term" value="F:calcium, potassium:sodium antiporter activity"/>
    <property type="evidence" value="ECO:0007669"/>
    <property type="project" value="TreeGrafter"/>
</dbReference>
<name>A0A2K4ZGH3_9FIRM</name>
<dbReference type="OrthoDB" id="9794225at2"/>
<dbReference type="Proteomes" id="UP000236311">
    <property type="component" value="Unassembled WGS sequence"/>
</dbReference>
<feature type="transmembrane region" description="Helical" evidence="5">
    <location>
        <begin position="103"/>
        <end position="124"/>
    </location>
</feature>
<organism evidence="7 8">
    <name type="scientific">Acetatifactor muris</name>
    <dbReference type="NCBI Taxonomy" id="879566"/>
    <lineage>
        <taxon>Bacteria</taxon>
        <taxon>Bacillati</taxon>
        <taxon>Bacillota</taxon>
        <taxon>Clostridia</taxon>
        <taxon>Lachnospirales</taxon>
        <taxon>Lachnospiraceae</taxon>
        <taxon>Acetatifactor</taxon>
    </lineage>
</organism>
<dbReference type="GO" id="GO:0005262">
    <property type="term" value="F:calcium channel activity"/>
    <property type="evidence" value="ECO:0007669"/>
    <property type="project" value="TreeGrafter"/>
</dbReference>
<feature type="transmembrane region" description="Helical" evidence="5">
    <location>
        <begin position="6"/>
        <end position="25"/>
    </location>
</feature>
<comment type="subcellular location">
    <subcellularLocation>
        <location evidence="1">Membrane</location>
        <topology evidence="1">Multi-pass membrane protein</topology>
    </subcellularLocation>
</comment>
<evidence type="ECO:0000256" key="5">
    <source>
        <dbReference type="SAM" id="Phobius"/>
    </source>
</evidence>
<dbReference type="PANTHER" id="PTHR10846">
    <property type="entry name" value="SODIUM/POTASSIUM/CALCIUM EXCHANGER"/>
    <property type="match status" value="1"/>
</dbReference>
<feature type="transmembrane region" description="Helical" evidence="5">
    <location>
        <begin position="208"/>
        <end position="231"/>
    </location>
</feature>
<evidence type="ECO:0000256" key="4">
    <source>
        <dbReference type="ARBA" id="ARBA00023136"/>
    </source>
</evidence>
<feature type="transmembrane region" description="Helical" evidence="5">
    <location>
        <begin position="70"/>
        <end position="91"/>
    </location>
</feature>
<keyword evidence="2 5" id="KW-0812">Transmembrane</keyword>
<dbReference type="InterPro" id="IPR004481">
    <property type="entry name" value="K/Na/Ca-exchanger"/>
</dbReference>
<evidence type="ECO:0000256" key="1">
    <source>
        <dbReference type="ARBA" id="ARBA00004141"/>
    </source>
</evidence>
<dbReference type="GO" id="GO:0006874">
    <property type="term" value="P:intracellular calcium ion homeostasis"/>
    <property type="evidence" value="ECO:0007669"/>
    <property type="project" value="TreeGrafter"/>
</dbReference>
<dbReference type="Pfam" id="PF01699">
    <property type="entry name" value="Na_Ca_ex"/>
    <property type="match status" value="2"/>
</dbReference>
<feature type="transmembrane region" description="Helical" evidence="5">
    <location>
        <begin position="170"/>
        <end position="188"/>
    </location>
</feature>
<keyword evidence="3 5" id="KW-1133">Transmembrane helix</keyword>
<feature type="domain" description="Sodium/calcium exchanger membrane region" evidence="6">
    <location>
        <begin position="7"/>
        <end position="143"/>
    </location>
</feature>
<feature type="domain" description="Sodium/calcium exchanger membrane region" evidence="6">
    <location>
        <begin position="177"/>
        <end position="316"/>
    </location>
</feature>
<feature type="transmembrane region" description="Helical" evidence="5">
    <location>
        <begin position="243"/>
        <end position="262"/>
    </location>
</feature>
<dbReference type="AlphaFoldDB" id="A0A2K4ZGH3"/>
<dbReference type="EMBL" id="OFSM01000010">
    <property type="protein sequence ID" value="SOY29536.1"/>
    <property type="molecule type" value="Genomic_DNA"/>
</dbReference>
<accession>A0A2K4ZGH3</accession>
<dbReference type="RefSeq" id="WP_103239634.1">
    <property type="nucleotide sequence ID" value="NZ_CANRXC010000021.1"/>
</dbReference>
<evidence type="ECO:0000256" key="2">
    <source>
        <dbReference type="ARBA" id="ARBA00022692"/>
    </source>
</evidence>
<feature type="transmembrane region" description="Helical" evidence="5">
    <location>
        <begin position="274"/>
        <end position="292"/>
    </location>
</feature>
<dbReference type="PANTHER" id="PTHR10846:SF8">
    <property type="entry name" value="INNER MEMBRANE PROTEIN YRBG"/>
    <property type="match status" value="1"/>
</dbReference>
<gene>
    <name evidence="7" type="primary">yrbG_2</name>
    <name evidence="7" type="ORF">AMURIS_02257</name>
</gene>
<dbReference type="InterPro" id="IPR044880">
    <property type="entry name" value="NCX_ion-bd_dom_sf"/>
</dbReference>
<proteinExistence type="predicted"/>
<dbReference type="InterPro" id="IPR004837">
    <property type="entry name" value="NaCa_Exmemb"/>
</dbReference>
<keyword evidence="8" id="KW-1185">Reference proteome</keyword>
<reference evidence="7 8" key="1">
    <citation type="submission" date="2018-01" db="EMBL/GenBank/DDBJ databases">
        <authorList>
            <person name="Gaut B.S."/>
            <person name="Morton B.R."/>
            <person name="Clegg M.T."/>
            <person name="Duvall M.R."/>
        </authorList>
    </citation>
    <scope>NUCLEOTIDE SEQUENCE [LARGE SCALE GENOMIC DNA]</scope>
    <source>
        <strain evidence="7">GP69</strain>
    </source>
</reference>
<feature type="transmembrane region" description="Helical" evidence="5">
    <location>
        <begin position="37"/>
        <end position="64"/>
    </location>
</feature>
<evidence type="ECO:0000259" key="6">
    <source>
        <dbReference type="Pfam" id="PF01699"/>
    </source>
</evidence>
<dbReference type="Gene3D" id="1.20.1420.30">
    <property type="entry name" value="NCX, central ion-binding region"/>
    <property type="match status" value="1"/>
</dbReference>
<evidence type="ECO:0000313" key="7">
    <source>
        <dbReference type="EMBL" id="SOY29536.1"/>
    </source>
</evidence>
<sequence>MELALTVFLFLVGIVFIVKGGDYFVDAASWIAEVSGIPKLIIGATIVSLATTLPEMLVSVMAAAKGSVDMAIGNAVGSVTANIGLIMAISLICMPAVIKRRDYLLKSILMLAAAGLIVACGFSGQTTMPISIVLILIFCVFLWENVTSAKKAMTGQGSEGTRRKPQGKEIPVNVTKFIVGAVGIVWGADLLVDNGSTLATLAGVPERVIGVTIIAVGTSLPELITTITAIIKKQSSLSVGNILGANIIDLTLILPLSSFVSGKALPIAEASARYDLPACLVVGCIALIPTMITRKFQKWQGILLLLAYGIYLYLTLVVAG</sequence>
<evidence type="ECO:0000313" key="8">
    <source>
        <dbReference type="Proteomes" id="UP000236311"/>
    </source>
</evidence>
<evidence type="ECO:0000256" key="3">
    <source>
        <dbReference type="ARBA" id="ARBA00022989"/>
    </source>
</evidence>
<feature type="transmembrane region" description="Helical" evidence="5">
    <location>
        <begin position="299"/>
        <end position="319"/>
    </location>
</feature>
<dbReference type="GO" id="GO:0005886">
    <property type="term" value="C:plasma membrane"/>
    <property type="evidence" value="ECO:0007669"/>
    <property type="project" value="TreeGrafter"/>
</dbReference>
<protein>
    <submittedName>
        <fullName evidence="7">Inner membrane protein YrbG</fullName>
    </submittedName>
</protein>
<keyword evidence="4 5" id="KW-0472">Membrane</keyword>
<dbReference type="NCBIfam" id="TIGR00367">
    <property type="entry name" value="calcium/sodium antiporter"/>
    <property type="match status" value="1"/>
</dbReference>